<dbReference type="PROSITE" id="PS50878">
    <property type="entry name" value="RT_POL"/>
    <property type="match status" value="1"/>
</dbReference>
<dbReference type="Proteomes" id="UP001521209">
    <property type="component" value="Unassembled WGS sequence"/>
</dbReference>
<dbReference type="InterPro" id="IPR000477">
    <property type="entry name" value="RT_dom"/>
</dbReference>
<dbReference type="InterPro" id="IPR043502">
    <property type="entry name" value="DNA/RNA_pol_sf"/>
</dbReference>
<evidence type="ECO:0000256" key="1">
    <source>
        <dbReference type="ARBA" id="ARBA00034120"/>
    </source>
</evidence>
<dbReference type="PANTHER" id="PTHR34047:SF8">
    <property type="entry name" value="PROTEIN YKFC"/>
    <property type="match status" value="1"/>
</dbReference>
<dbReference type="EMBL" id="JAKGBZ010000059">
    <property type="protein sequence ID" value="MCF3948544.1"/>
    <property type="molecule type" value="Genomic_DNA"/>
</dbReference>
<protein>
    <recommendedName>
        <fullName evidence="2">Reverse transcriptase domain-containing protein</fullName>
    </recommendedName>
</protein>
<gene>
    <name evidence="3" type="ORF">L2A60_17910</name>
</gene>
<organism evidence="3 4">
    <name type="scientific">Acidiphilium iwatense</name>
    <dbReference type="NCBI Taxonomy" id="768198"/>
    <lineage>
        <taxon>Bacteria</taxon>
        <taxon>Pseudomonadati</taxon>
        <taxon>Pseudomonadota</taxon>
        <taxon>Alphaproteobacteria</taxon>
        <taxon>Acetobacterales</taxon>
        <taxon>Acidocellaceae</taxon>
        <taxon>Acidiphilium</taxon>
    </lineage>
</organism>
<evidence type="ECO:0000259" key="2">
    <source>
        <dbReference type="PROSITE" id="PS50878"/>
    </source>
</evidence>
<sequence length="427" mass="47777">MAIRRNARTSKSEDTKKEVAAFEAKSDTNLKRLSAELRKGTFAFPPAKGVKIPKDKRDKSNFRPLVVARVESRIVQRAIHDVLVTVPEIERFIRTPYSFGGIKQREKETTAVPAAVESVLDAIGNGAKFMVKSDISGFFTKIPKSSVIGLVSKAVNDDDFMALFSKAIAVELENMAQLREAAKAFPIEDIGVAQGNSLSPLLGNILLYDFDRELNKDPDVRCIRYIDDFIILGPSQQVVENKYAKALHLLKQMGMNTSQSKTKKSKTDHVFNFLGIEFANGLLRPAVGSRMKMINSIDKALLDSMAAFRQGRTTKEIDQSMSLLKTLTRVSGIMRGWVKHYRFCNDGDCLRRLDNTISERITKYLGAYSSERKNSDDAMRWKLLGIEATAQIERFPFPWPANKGAAIVPIGLPPEDSDPDDLPWNEE</sequence>
<dbReference type="Gene3D" id="3.30.70.270">
    <property type="match status" value="1"/>
</dbReference>
<dbReference type="SUPFAM" id="SSF56672">
    <property type="entry name" value="DNA/RNA polymerases"/>
    <property type="match status" value="1"/>
</dbReference>
<evidence type="ECO:0000313" key="3">
    <source>
        <dbReference type="EMBL" id="MCF3948544.1"/>
    </source>
</evidence>
<dbReference type="PANTHER" id="PTHR34047">
    <property type="entry name" value="NUCLEAR INTRON MATURASE 1, MITOCHONDRIAL-RELATED"/>
    <property type="match status" value="1"/>
</dbReference>
<dbReference type="Pfam" id="PF00078">
    <property type="entry name" value="RVT_1"/>
    <property type="match status" value="1"/>
</dbReference>
<dbReference type="RefSeq" id="WP_235705826.1">
    <property type="nucleotide sequence ID" value="NZ_JAKGBZ010000059.1"/>
</dbReference>
<accession>A0ABS9E0J7</accession>
<reference evidence="3 4" key="1">
    <citation type="submission" date="2022-01" db="EMBL/GenBank/DDBJ databases">
        <authorList>
            <person name="Won M."/>
            <person name="Kim S.-J."/>
            <person name="Kwon S.-W."/>
        </authorList>
    </citation>
    <scope>NUCLEOTIDE SEQUENCE [LARGE SCALE GENOMIC DNA]</scope>
    <source>
        <strain evidence="3 4">KCTC 23505</strain>
    </source>
</reference>
<feature type="domain" description="Reverse transcriptase" evidence="2">
    <location>
        <begin position="33"/>
        <end position="278"/>
    </location>
</feature>
<comment type="similarity">
    <text evidence="1">Belongs to the bacterial reverse transcriptase family.</text>
</comment>
<comment type="caution">
    <text evidence="3">The sequence shown here is derived from an EMBL/GenBank/DDBJ whole genome shotgun (WGS) entry which is preliminary data.</text>
</comment>
<evidence type="ECO:0000313" key="4">
    <source>
        <dbReference type="Proteomes" id="UP001521209"/>
    </source>
</evidence>
<dbReference type="InterPro" id="IPR051083">
    <property type="entry name" value="GrpII_Intron_Splice-Mob/Def"/>
</dbReference>
<name>A0ABS9E0J7_9PROT</name>
<proteinExistence type="inferred from homology"/>
<dbReference type="InterPro" id="IPR043128">
    <property type="entry name" value="Rev_trsase/Diguanyl_cyclase"/>
</dbReference>
<keyword evidence="4" id="KW-1185">Reference proteome</keyword>